<dbReference type="GeneID" id="9226483"/>
<accession>C5FJA3</accession>
<dbReference type="VEuPathDB" id="FungiDB:MCYG_02343"/>
<dbReference type="OMA" id="DEYVEYW"/>
<dbReference type="PANTHER" id="PTHR42470:SF2">
    <property type="match status" value="1"/>
</dbReference>
<evidence type="ECO:0000256" key="1">
    <source>
        <dbReference type="SAM" id="MobiDB-lite"/>
    </source>
</evidence>
<sequence>MSDGKRKQQDRRQGASQHVTPQTTTTTTPTTKRKRIVEAEELSQRSVNCVAKRQRANLSDGHRDGQQGNSDFLGRQDFDLKHERVSEDPAPLKHHRTEKDPYVEYWVAHKYQISKEPIATNPMEYWFARPKALRQTKSSTSLYTQSESGSNKNRYNDKNFEIFLQSKGSFMQNDENGISGDSKELCQRLLEKGHIVPPRDTVFDQVVFESTCRRVGTQSEMGVIRIIGELIVPSAECAIGLGHVAFKHLISKVNEVWDNSISLNAVQPPLQLPLHPPPPPQALPKYSQFQLSRPQPDFAVGFCRRAFSDDQLRRLEPFIGDVDQSSFFMSTADTYFPFMTSEVKCQKVALDIADRQNAHSMTLAVRGVVELFRVVKRLKELNREILGFSISHDHCSVRIYGHYPIIDGEKVTYYRHTIHKFDFTSLEGRERWTSYNFTLNVYDRWAPSHFKRLCSAIDDIPDVTFDVSHQSEALERSKELQPPEVSNLGFSEATGISQGLEDVGLGSSFTSLGENDGQGLDPKPGQMKNKRKRVISESK</sequence>
<feature type="region of interest" description="Disordered" evidence="1">
    <location>
        <begin position="1"/>
        <end position="40"/>
    </location>
</feature>
<dbReference type="Proteomes" id="UP000002035">
    <property type="component" value="Unassembled WGS sequence"/>
</dbReference>
<dbReference type="STRING" id="554155.C5FJA3"/>
<dbReference type="Pfam" id="PF25545">
    <property type="entry name" value="DUF7924"/>
    <property type="match status" value="1"/>
</dbReference>
<feature type="region of interest" description="Disordered" evidence="1">
    <location>
        <begin position="507"/>
        <end position="539"/>
    </location>
</feature>
<proteinExistence type="predicted"/>
<gene>
    <name evidence="3" type="ORF">MCYG_02343</name>
</gene>
<organism evidence="3 4">
    <name type="scientific">Arthroderma otae (strain ATCC MYA-4605 / CBS 113480)</name>
    <name type="common">Microsporum canis</name>
    <dbReference type="NCBI Taxonomy" id="554155"/>
    <lineage>
        <taxon>Eukaryota</taxon>
        <taxon>Fungi</taxon>
        <taxon>Dikarya</taxon>
        <taxon>Ascomycota</taxon>
        <taxon>Pezizomycotina</taxon>
        <taxon>Eurotiomycetes</taxon>
        <taxon>Eurotiomycetidae</taxon>
        <taxon>Onygenales</taxon>
        <taxon>Arthrodermataceae</taxon>
        <taxon>Microsporum</taxon>
    </lineage>
</organism>
<dbReference type="PANTHER" id="PTHR42470">
    <property type="entry name" value="VAST DOMAIN-CONTAINING PROTEIN"/>
    <property type="match status" value="1"/>
</dbReference>
<dbReference type="InterPro" id="IPR057684">
    <property type="entry name" value="DUF7924"/>
</dbReference>
<dbReference type="OrthoDB" id="5400850at2759"/>
<name>C5FJA3_ARTOC</name>
<dbReference type="EMBL" id="DS995702">
    <property type="protein sequence ID" value="EEQ29524.1"/>
    <property type="molecule type" value="Genomic_DNA"/>
</dbReference>
<dbReference type="eggNOG" id="ENOG502SK65">
    <property type="taxonomic scope" value="Eukaryota"/>
</dbReference>
<evidence type="ECO:0000313" key="3">
    <source>
        <dbReference type="EMBL" id="EEQ29524.1"/>
    </source>
</evidence>
<feature type="compositionally biased region" description="Basic and acidic residues" evidence="1">
    <location>
        <begin position="1"/>
        <end position="13"/>
    </location>
</feature>
<feature type="compositionally biased region" description="Low complexity" evidence="1">
    <location>
        <begin position="20"/>
        <end position="30"/>
    </location>
</feature>
<dbReference type="HOGENOM" id="CLU_025457_2_1_1"/>
<dbReference type="AlphaFoldDB" id="C5FJA3"/>
<feature type="domain" description="DUF7924" evidence="2">
    <location>
        <begin position="208"/>
        <end position="457"/>
    </location>
</feature>
<reference evidence="4" key="1">
    <citation type="journal article" date="2012" name="MBio">
        <title>Comparative genome analysis of Trichophyton rubrum and related dermatophytes reveals candidate genes involved in infection.</title>
        <authorList>
            <person name="Martinez D.A."/>
            <person name="Oliver B.G."/>
            <person name="Graeser Y."/>
            <person name="Goldberg J.M."/>
            <person name="Li W."/>
            <person name="Martinez-Rossi N.M."/>
            <person name="Monod M."/>
            <person name="Shelest E."/>
            <person name="Barton R.C."/>
            <person name="Birch E."/>
            <person name="Brakhage A.A."/>
            <person name="Chen Z."/>
            <person name="Gurr S.J."/>
            <person name="Heiman D."/>
            <person name="Heitman J."/>
            <person name="Kosti I."/>
            <person name="Rossi A."/>
            <person name="Saif S."/>
            <person name="Samalova M."/>
            <person name="Saunders C.W."/>
            <person name="Shea T."/>
            <person name="Summerbell R.C."/>
            <person name="Xu J."/>
            <person name="Young S."/>
            <person name="Zeng Q."/>
            <person name="Birren B.W."/>
            <person name="Cuomo C.A."/>
            <person name="White T.C."/>
        </authorList>
    </citation>
    <scope>NUCLEOTIDE SEQUENCE [LARGE SCALE GENOMIC DNA]</scope>
    <source>
        <strain evidence="4">ATCC MYA-4605 / CBS 113480</strain>
    </source>
</reference>
<keyword evidence="4" id="KW-1185">Reference proteome</keyword>
<evidence type="ECO:0000313" key="4">
    <source>
        <dbReference type="Proteomes" id="UP000002035"/>
    </source>
</evidence>
<dbReference type="RefSeq" id="XP_002849409.1">
    <property type="nucleotide sequence ID" value="XM_002849363.1"/>
</dbReference>
<evidence type="ECO:0000259" key="2">
    <source>
        <dbReference type="Pfam" id="PF25545"/>
    </source>
</evidence>
<protein>
    <recommendedName>
        <fullName evidence="2">DUF7924 domain-containing protein</fullName>
    </recommendedName>
</protein>